<dbReference type="InterPro" id="IPR015421">
    <property type="entry name" value="PyrdxlP-dep_Trfase_major"/>
</dbReference>
<accession>A0ABR3TMA9</accession>
<keyword evidence="2" id="KW-1185">Reference proteome</keyword>
<dbReference type="PANTHER" id="PTHR42858">
    <property type="entry name" value="AMINOTRANSFERASE"/>
    <property type="match status" value="1"/>
</dbReference>
<dbReference type="Proteomes" id="UP001521184">
    <property type="component" value="Unassembled WGS sequence"/>
</dbReference>
<dbReference type="InterPro" id="IPR015424">
    <property type="entry name" value="PyrdxlP-dep_Trfase"/>
</dbReference>
<dbReference type="Gene3D" id="3.90.1150.10">
    <property type="entry name" value="Aspartate Aminotransferase, domain 1"/>
    <property type="match status" value="1"/>
</dbReference>
<gene>
    <name evidence="1" type="primary">YEY2_2</name>
    <name evidence="1" type="ORF">SLS58_006836</name>
</gene>
<dbReference type="SUPFAM" id="SSF53383">
    <property type="entry name" value="PLP-dependent transferases"/>
    <property type="match status" value="1"/>
</dbReference>
<dbReference type="PANTHER" id="PTHR42858:SF1">
    <property type="entry name" value="LD15494P"/>
    <property type="match status" value="1"/>
</dbReference>
<evidence type="ECO:0000313" key="1">
    <source>
        <dbReference type="EMBL" id="KAL1640640.1"/>
    </source>
</evidence>
<proteinExistence type="predicted"/>
<dbReference type="GO" id="GO:0008483">
    <property type="term" value="F:transaminase activity"/>
    <property type="evidence" value="ECO:0007669"/>
    <property type="project" value="UniProtKB-KW"/>
</dbReference>
<protein>
    <submittedName>
        <fullName evidence="1">Valine--pyruvate aminotransferase</fullName>
    </submittedName>
</protein>
<comment type="caution">
    <text evidence="1">The sequence shown here is derived from an EMBL/GenBank/DDBJ whole genome shotgun (WGS) entry which is preliminary data.</text>
</comment>
<keyword evidence="1" id="KW-0808">Transferase</keyword>
<name>A0ABR3TMA9_9PEZI</name>
<evidence type="ECO:0000313" key="2">
    <source>
        <dbReference type="Proteomes" id="UP001521184"/>
    </source>
</evidence>
<dbReference type="Gene3D" id="3.40.640.10">
    <property type="entry name" value="Type I PLP-dependent aspartate aminotransferase-like (Major domain)"/>
    <property type="match status" value="1"/>
</dbReference>
<organism evidence="1 2">
    <name type="scientific">Diplodia intermedia</name>
    <dbReference type="NCBI Taxonomy" id="856260"/>
    <lineage>
        <taxon>Eukaryota</taxon>
        <taxon>Fungi</taxon>
        <taxon>Dikarya</taxon>
        <taxon>Ascomycota</taxon>
        <taxon>Pezizomycotina</taxon>
        <taxon>Dothideomycetes</taxon>
        <taxon>Dothideomycetes incertae sedis</taxon>
        <taxon>Botryosphaeriales</taxon>
        <taxon>Botryosphaeriaceae</taxon>
        <taxon>Diplodia</taxon>
    </lineage>
</organism>
<dbReference type="InterPro" id="IPR015422">
    <property type="entry name" value="PyrdxlP-dep_Trfase_small"/>
</dbReference>
<keyword evidence="1" id="KW-0032">Aminotransferase</keyword>
<reference evidence="1 2" key="1">
    <citation type="journal article" date="2023" name="Plant Dis.">
        <title>First Report of Diplodia intermedia Causing Canker and Dieback Diseases on Apple Trees in Canada.</title>
        <authorList>
            <person name="Ellouze W."/>
            <person name="Ilyukhin E."/>
            <person name="Sulman M."/>
            <person name="Ali S."/>
        </authorList>
    </citation>
    <scope>NUCLEOTIDE SEQUENCE [LARGE SCALE GENOMIC DNA]</scope>
    <source>
        <strain evidence="1 2">M45-28</strain>
    </source>
</reference>
<dbReference type="EMBL" id="JAKEKT020000048">
    <property type="protein sequence ID" value="KAL1640640.1"/>
    <property type="molecule type" value="Genomic_DNA"/>
</dbReference>
<sequence>MRAPIDLQLGWPSTTLHPTGPLLASASPILTAPEQSAAALNYGPGHGYGPLRASIASWLTASYAPRDGAGRPYAIPPNRVMVGNGASATLLNAVLRLAAPAYTRAVWMVEPTYFLACPIFADAGFGGDGDDEGGLSRMRGVPEDDEGIDVGFLRAAIERVEAEVRAGTGFWGGLGLREREPRRKGLGPCKIYKHVLYMVPTWSNPSAKTMSLRRREEVVRLAREFDVLVVTDDVYDVLRWPVEEGVSVEELGPLPPRIVDVDRVLDGGPKNRGSTRSGGNPAHFSSMFVHQMLSTGALQNHIDTVLVPTYRRRYHALMSAIKEYLVPLGVVVDVGKKYEASIASSSRPYEGSGTRYPESAGGFFTYLMLPSDLPQAGKLATIARDKHKCKFAFGDMFKIEGDPGSAERARQKGGFEMGIRLCWAWLEEEQLVEGVWRMAETIKDVRSEQLR</sequence>